<accession>A0ABQ8PQE7</accession>
<dbReference type="PANTHER" id="PTHR47219">
    <property type="entry name" value="RAB GTPASE-ACTIVATING PROTEIN 1-LIKE"/>
    <property type="match status" value="1"/>
</dbReference>
<evidence type="ECO:0000313" key="4">
    <source>
        <dbReference type="EMBL" id="KAJ1993921.1"/>
    </source>
</evidence>
<feature type="region of interest" description="Disordered" evidence="2">
    <location>
        <begin position="376"/>
        <end position="402"/>
    </location>
</feature>
<evidence type="ECO:0000259" key="3">
    <source>
        <dbReference type="PROSITE" id="PS50086"/>
    </source>
</evidence>
<dbReference type="InterPro" id="IPR035969">
    <property type="entry name" value="Rab-GAP_TBC_sf"/>
</dbReference>
<feature type="region of interest" description="Disordered" evidence="2">
    <location>
        <begin position="1"/>
        <end position="24"/>
    </location>
</feature>
<sequence length="645" mass="73059">MAVQSEPAEQTNREGMRKKDSVLDPLPLNEPIHLPDFIESSTMEELDEIACDWPQALALLPDADFWRSLIDDPDNVRLKAPLQLASKIRSGVPPRLRGIVWQSLTKARSTFLQTVYQQLIQESSPYERVIRRDLPRTFPQLQVFKREDGEAQRRLFRILKAYSLYDAEVGYCQGLGFIIGPLILNMDECSAFCTLVRLMETYELRGMFTEDMAGLHLRLFQFQELAREVCPRVCSHLSKHTVHVEMFAPSWFLSLFAYTMPLGFVLRLLDVVMMEGVETIIRLAIALLQRNQERILQQDDFESLMCVLNGGLFDEKKNKADRPSFLLEDVARLSAVVTRERLVELEQRHRGTVEEDRATEAESDHKIKKFLAWPWSKDSSANSGPKPKATTQNSSDNDGSGLELTSKQLAESQALREQMLGALQKQDNAPLTMLGHRDSAEATVVEAPLTPLSTTPGEPSTMWRHAVLEPLEQQLHDARVTSDTHRDALVALQAEMDILHTDLVVAKTSNAQLAEDNERLRMLVRRMEAEQRELKESLEVHRERAQRSEEMLIRTKVEMLELDEHPPNSNSSSSSSSNSSSSSSSRQRFSLGGWPNFRGIVSPRQSMQEGRLAVQQAGLHRSRTSPVFVPDEADEVTSRRSGTSS</sequence>
<dbReference type="SUPFAM" id="SSF47923">
    <property type="entry name" value="Ypt/Rab-GAP domain of gyp1p"/>
    <property type="match status" value="2"/>
</dbReference>
<dbReference type="PROSITE" id="PS50086">
    <property type="entry name" value="TBC_RABGAP"/>
    <property type="match status" value="1"/>
</dbReference>
<dbReference type="InterPro" id="IPR000195">
    <property type="entry name" value="Rab-GAP-TBC_dom"/>
</dbReference>
<dbReference type="SMART" id="SM00164">
    <property type="entry name" value="TBC"/>
    <property type="match status" value="1"/>
</dbReference>
<proteinExistence type="predicted"/>
<reference evidence="4" key="1">
    <citation type="submission" date="2022-07" db="EMBL/GenBank/DDBJ databases">
        <title>Phylogenomic reconstructions and comparative analyses of Kickxellomycotina fungi.</title>
        <authorList>
            <person name="Reynolds N.K."/>
            <person name="Stajich J.E."/>
            <person name="Barry K."/>
            <person name="Grigoriev I.V."/>
            <person name="Crous P."/>
            <person name="Smith M.E."/>
        </authorList>
    </citation>
    <scope>NUCLEOTIDE SEQUENCE</scope>
    <source>
        <strain evidence="4">BCRC 34882</strain>
    </source>
</reference>
<evidence type="ECO:0000313" key="5">
    <source>
        <dbReference type="Proteomes" id="UP001151295"/>
    </source>
</evidence>
<dbReference type="InterPro" id="IPR050302">
    <property type="entry name" value="Rab_GAP_TBC_domain"/>
</dbReference>
<comment type="caution">
    <text evidence="4">The sequence shown here is derived from an EMBL/GenBank/DDBJ whole genome shotgun (WGS) entry which is preliminary data.</text>
</comment>
<dbReference type="Pfam" id="PF23436">
    <property type="entry name" value="RabGap-TBC_2"/>
    <property type="match status" value="1"/>
</dbReference>
<organism evidence="4 5">
    <name type="scientific">Coemansia umbellata</name>
    <dbReference type="NCBI Taxonomy" id="1424467"/>
    <lineage>
        <taxon>Eukaryota</taxon>
        <taxon>Fungi</taxon>
        <taxon>Fungi incertae sedis</taxon>
        <taxon>Zoopagomycota</taxon>
        <taxon>Kickxellomycotina</taxon>
        <taxon>Kickxellomycetes</taxon>
        <taxon>Kickxellales</taxon>
        <taxon>Kickxellaceae</taxon>
        <taxon>Coemansia</taxon>
    </lineage>
</organism>
<protein>
    <recommendedName>
        <fullName evidence="3">Rab-GAP TBC domain-containing protein</fullName>
    </recommendedName>
</protein>
<feature type="region of interest" description="Disordered" evidence="2">
    <location>
        <begin position="563"/>
        <end position="645"/>
    </location>
</feature>
<feature type="compositionally biased region" description="Polar residues" evidence="2">
    <location>
        <begin position="377"/>
        <end position="402"/>
    </location>
</feature>
<feature type="compositionally biased region" description="Low complexity" evidence="2">
    <location>
        <begin position="568"/>
        <end position="585"/>
    </location>
</feature>
<feature type="compositionally biased region" description="Basic and acidic residues" evidence="2">
    <location>
        <begin position="11"/>
        <end position="22"/>
    </location>
</feature>
<feature type="domain" description="Rab-GAP TBC" evidence="3">
    <location>
        <begin position="91"/>
        <end position="276"/>
    </location>
</feature>
<dbReference type="Gene3D" id="1.10.8.270">
    <property type="entry name" value="putative rabgap domain of human tbc1 domain family member 14 like domains"/>
    <property type="match status" value="1"/>
</dbReference>
<keyword evidence="5" id="KW-1185">Reference proteome</keyword>
<dbReference type="Gene3D" id="1.10.472.80">
    <property type="entry name" value="Ypt/Rab-GAP domain of gyp1p, domain 3"/>
    <property type="match status" value="1"/>
</dbReference>
<evidence type="ECO:0000256" key="2">
    <source>
        <dbReference type="SAM" id="MobiDB-lite"/>
    </source>
</evidence>
<dbReference type="Proteomes" id="UP001151295">
    <property type="component" value="Unassembled WGS sequence"/>
</dbReference>
<gene>
    <name evidence="4" type="ORF">EDC05_001832</name>
</gene>
<dbReference type="Gene3D" id="1.10.10.750">
    <property type="entry name" value="Ypt/Rab-GAP domain of gyp1p, domain 1"/>
    <property type="match status" value="1"/>
</dbReference>
<keyword evidence="1" id="KW-0175">Coiled coil</keyword>
<dbReference type="PANTHER" id="PTHR47219:SF9">
    <property type="entry name" value="GTPASE ACTIVATING PROTEIN AND CENTROSOME-ASSOCIATED, ISOFORM B"/>
    <property type="match status" value="1"/>
</dbReference>
<feature type="coiled-coil region" evidence="1">
    <location>
        <begin position="510"/>
        <end position="551"/>
    </location>
</feature>
<name>A0ABQ8PQE7_9FUNG</name>
<evidence type="ECO:0000256" key="1">
    <source>
        <dbReference type="SAM" id="Coils"/>
    </source>
</evidence>
<dbReference type="EMBL" id="JANBQD010000015">
    <property type="protein sequence ID" value="KAJ1993921.1"/>
    <property type="molecule type" value="Genomic_DNA"/>
</dbReference>